<dbReference type="GO" id="GO:0004803">
    <property type="term" value="F:transposase activity"/>
    <property type="evidence" value="ECO:0007669"/>
    <property type="project" value="UniProtKB-UniRule"/>
</dbReference>
<evidence type="ECO:0000313" key="8">
    <source>
        <dbReference type="EMBL" id="OTO10074.1"/>
    </source>
</evidence>
<dbReference type="EMBL" id="NGLE01000001">
    <property type="protein sequence ID" value="OTO10074.1"/>
    <property type="molecule type" value="Genomic_DNA"/>
</dbReference>
<sequence length="106" mass="12851">MVYQAISKEEAIDQIAFMTDKWEKQYSRVVESLMNPALLTFYNFPPSIRRTIYSTNLIEGFNKQLKKYTKRKEQFPNVESLERFRVSQFNQYNQKFLIRINVLIRE</sequence>
<name>A0A242CIK3_9ENTE</name>
<dbReference type="GO" id="GO:0006313">
    <property type="term" value="P:DNA transposition"/>
    <property type="evidence" value="ECO:0007669"/>
    <property type="project" value="UniProtKB-UniRule"/>
</dbReference>
<reference evidence="7 9" key="2">
    <citation type="submission" date="2018-07" db="EMBL/GenBank/DDBJ databases">
        <title>The Genome Sequence of Enterococcus sp. DIV0659b.</title>
        <authorList>
            <consortium name="The Broad Institute Genomics Platform"/>
            <consortium name="The Broad Institute Genomic Center for Infectious Diseases"/>
            <person name="Earl A."/>
            <person name="Manson A."/>
            <person name="Schwartman J."/>
            <person name="Gilmore M."/>
            <person name="Abouelleil A."/>
            <person name="Cao P."/>
            <person name="Chapman S."/>
            <person name="Cusick C."/>
            <person name="Shea T."/>
            <person name="Young S."/>
            <person name="Neafsey D."/>
            <person name="Nusbaum C."/>
            <person name="Birren B."/>
        </authorList>
    </citation>
    <scope>NUCLEOTIDE SEQUENCE [LARGE SCALE GENOMIC DNA]</scope>
    <source>
        <strain evidence="7 9">4G2_DIV0659</strain>
    </source>
</reference>
<dbReference type="PANTHER" id="PTHR33217:SF8">
    <property type="entry name" value="MUTATOR FAMILY TRANSPOSASE"/>
    <property type="match status" value="1"/>
</dbReference>
<comment type="function">
    <text evidence="1 6">Required for the transposition of the insertion element.</text>
</comment>
<evidence type="ECO:0000313" key="7">
    <source>
        <dbReference type="EMBL" id="MEI5995272.1"/>
    </source>
</evidence>
<dbReference type="Pfam" id="PF00872">
    <property type="entry name" value="Transposase_mut"/>
    <property type="match status" value="1"/>
</dbReference>
<evidence type="ECO:0000256" key="2">
    <source>
        <dbReference type="ARBA" id="ARBA00010961"/>
    </source>
</evidence>
<dbReference type="InterPro" id="IPR001207">
    <property type="entry name" value="Transposase_mutator"/>
</dbReference>
<keyword evidence="4 6" id="KW-0238">DNA-binding</keyword>
<keyword evidence="3 6" id="KW-0815">Transposition</keyword>
<reference evidence="8" key="1">
    <citation type="submission" date="2017-05" db="EMBL/GenBank/DDBJ databases">
        <title>The Genome Sequence of Enterococcus sp. 4G2_DIV0659.</title>
        <authorList>
            <consortium name="The Broad Institute Genomics Platform"/>
            <consortium name="The Broad Institute Genomic Center for Infectious Diseases"/>
            <person name="Earl A."/>
            <person name="Manson A."/>
            <person name="Schwartman J."/>
            <person name="Gilmore M."/>
            <person name="Abouelleil A."/>
            <person name="Cao P."/>
            <person name="Chapman S."/>
            <person name="Cusick C."/>
            <person name="Shea T."/>
            <person name="Young S."/>
            <person name="Neafsey D."/>
            <person name="Nusbaum C."/>
            <person name="Birren B."/>
        </authorList>
    </citation>
    <scope>NUCLEOTIDE SEQUENCE [LARGE SCALE GENOMIC DNA]</scope>
    <source>
        <strain evidence="8">4G2_DIV0659</strain>
    </source>
</reference>
<dbReference type="GO" id="GO:0003677">
    <property type="term" value="F:DNA binding"/>
    <property type="evidence" value="ECO:0007669"/>
    <property type="project" value="UniProtKB-UniRule"/>
</dbReference>
<comment type="similarity">
    <text evidence="2 6">Belongs to the transposase mutator family.</text>
</comment>
<evidence type="ECO:0000256" key="1">
    <source>
        <dbReference type="ARBA" id="ARBA00002190"/>
    </source>
</evidence>
<evidence type="ECO:0000256" key="3">
    <source>
        <dbReference type="ARBA" id="ARBA00022578"/>
    </source>
</evidence>
<evidence type="ECO:0000256" key="5">
    <source>
        <dbReference type="ARBA" id="ARBA00023172"/>
    </source>
</evidence>
<keyword evidence="5 6" id="KW-0233">DNA recombination</keyword>
<protein>
    <recommendedName>
        <fullName evidence="6">Mutator family transposase</fullName>
    </recommendedName>
</protein>
<evidence type="ECO:0000313" key="9">
    <source>
        <dbReference type="Proteomes" id="UP000195139"/>
    </source>
</evidence>
<gene>
    <name evidence="8" type="ORF">A5880_000757</name>
    <name evidence="7" type="ORF">A5880_002862</name>
</gene>
<dbReference type="AlphaFoldDB" id="A0A242CIK3"/>
<proteinExistence type="inferred from homology"/>
<accession>A0A242CIK3</accession>
<dbReference type="STRING" id="1834181.A5880_000757"/>
<dbReference type="EMBL" id="NGLE02000001">
    <property type="protein sequence ID" value="MEI5995272.1"/>
    <property type="molecule type" value="Genomic_DNA"/>
</dbReference>
<organism evidence="8">
    <name type="scientific">Candidatus Enterococcus mansonii</name>
    <dbReference type="NCBI Taxonomy" id="1834181"/>
    <lineage>
        <taxon>Bacteria</taxon>
        <taxon>Bacillati</taxon>
        <taxon>Bacillota</taxon>
        <taxon>Bacilli</taxon>
        <taxon>Lactobacillales</taxon>
        <taxon>Enterococcaceae</taxon>
        <taxon>Enterococcus</taxon>
    </lineage>
</organism>
<dbReference type="Proteomes" id="UP000195139">
    <property type="component" value="Unassembled WGS sequence"/>
</dbReference>
<keyword evidence="6" id="KW-0814">Transposable element</keyword>
<evidence type="ECO:0000256" key="4">
    <source>
        <dbReference type="ARBA" id="ARBA00023125"/>
    </source>
</evidence>
<keyword evidence="9" id="KW-1185">Reference proteome</keyword>
<comment type="caution">
    <text evidence="8">The sequence shown here is derived from an EMBL/GenBank/DDBJ whole genome shotgun (WGS) entry which is preliminary data.</text>
</comment>
<dbReference type="PANTHER" id="PTHR33217">
    <property type="entry name" value="TRANSPOSASE FOR INSERTION SEQUENCE ELEMENT IS1081"/>
    <property type="match status" value="1"/>
</dbReference>
<evidence type="ECO:0000256" key="6">
    <source>
        <dbReference type="RuleBase" id="RU365089"/>
    </source>
</evidence>